<evidence type="ECO:0000256" key="1">
    <source>
        <dbReference type="ARBA" id="ARBA00004123"/>
    </source>
</evidence>
<reference evidence="6" key="2">
    <citation type="submission" date="2015-01" db="EMBL/GenBank/DDBJ databases">
        <title>Evolutionary Origins and Diversification of the Mycorrhizal Mutualists.</title>
        <authorList>
            <consortium name="DOE Joint Genome Institute"/>
            <consortium name="Mycorrhizal Genomics Consortium"/>
            <person name="Kohler A."/>
            <person name="Kuo A."/>
            <person name="Nagy L.G."/>
            <person name="Floudas D."/>
            <person name="Copeland A."/>
            <person name="Barry K.W."/>
            <person name="Cichocki N."/>
            <person name="Veneault-Fourrey C."/>
            <person name="LaButti K."/>
            <person name="Lindquist E.A."/>
            <person name="Lipzen A."/>
            <person name="Lundell T."/>
            <person name="Morin E."/>
            <person name="Murat C."/>
            <person name="Riley R."/>
            <person name="Ohm R."/>
            <person name="Sun H."/>
            <person name="Tunlid A."/>
            <person name="Henrissat B."/>
            <person name="Grigoriev I.V."/>
            <person name="Hibbett D.S."/>
            <person name="Martin F."/>
        </authorList>
    </citation>
    <scope>NUCLEOTIDE SEQUENCE [LARGE SCALE GENOMIC DNA]</scope>
    <source>
        <strain evidence="6">h7</strain>
    </source>
</reference>
<reference evidence="5 6" key="1">
    <citation type="submission" date="2014-04" db="EMBL/GenBank/DDBJ databases">
        <authorList>
            <consortium name="DOE Joint Genome Institute"/>
            <person name="Kuo A."/>
            <person name="Gay G."/>
            <person name="Dore J."/>
            <person name="Kohler A."/>
            <person name="Nagy L.G."/>
            <person name="Floudas D."/>
            <person name="Copeland A."/>
            <person name="Barry K.W."/>
            <person name="Cichocki N."/>
            <person name="Veneault-Fourrey C."/>
            <person name="LaButti K."/>
            <person name="Lindquist E.A."/>
            <person name="Lipzen A."/>
            <person name="Lundell T."/>
            <person name="Morin E."/>
            <person name="Murat C."/>
            <person name="Sun H."/>
            <person name="Tunlid A."/>
            <person name="Henrissat B."/>
            <person name="Grigoriev I.V."/>
            <person name="Hibbett D.S."/>
            <person name="Martin F."/>
            <person name="Nordberg H.P."/>
            <person name="Cantor M.N."/>
            <person name="Hua S.X."/>
        </authorList>
    </citation>
    <scope>NUCLEOTIDE SEQUENCE [LARGE SCALE GENOMIC DNA]</scope>
    <source>
        <strain evidence="6">h7</strain>
    </source>
</reference>
<dbReference type="PANTHER" id="PTHR37534:SF20">
    <property type="entry name" value="PRO1A C6 ZINK-FINGER PROTEIN"/>
    <property type="match status" value="1"/>
</dbReference>
<comment type="subcellular location">
    <subcellularLocation>
        <location evidence="1">Nucleus</location>
    </subcellularLocation>
</comment>
<dbReference type="AlphaFoldDB" id="A0A0C2YG00"/>
<gene>
    <name evidence="5" type="ORF">M413DRAFT_446911</name>
</gene>
<proteinExistence type="predicted"/>
<dbReference type="GO" id="GO:0008270">
    <property type="term" value="F:zinc ion binding"/>
    <property type="evidence" value="ECO:0007669"/>
    <property type="project" value="InterPro"/>
</dbReference>
<dbReference type="Pfam" id="PF11951">
    <property type="entry name" value="Fungal_trans_2"/>
    <property type="match status" value="1"/>
</dbReference>
<keyword evidence="2" id="KW-0539">Nucleus</keyword>
<dbReference type="PROSITE" id="PS00463">
    <property type="entry name" value="ZN2_CY6_FUNGAL_1"/>
    <property type="match status" value="1"/>
</dbReference>
<dbReference type="GO" id="GO:0005634">
    <property type="term" value="C:nucleus"/>
    <property type="evidence" value="ECO:0007669"/>
    <property type="project" value="UniProtKB-SubCell"/>
</dbReference>
<dbReference type="STRING" id="686832.A0A0C2YG00"/>
<evidence type="ECO:0000313" key="5">
    <source>
        <dbReference type="EMBL" id="KIM40022.1"/>
    </source>
</evidence>
<keyword evidence="6" id="KW-1185">Reference proteome</keyword>
<dbReference type="InterPro" id="IPR021858">
    <property type="entry name" value="Fun_TF"/>
</dbReference>
<accession>A0A0C2YG00</accession>
<evidence type="ECO:0000256" key="3">
    <source>
        <dbReference type="SAM" id="MobiDB-lite"/>
    </source>
</evidence>
<feature type="domain" description="Zn(2)-C6 fungal-type" evidence="4">
    <location>
        <begin position="70"/>
        <end position="100"/>
    </location>
</feature>
<dbReference type="InterPro" id="IPR036864">
    <property type="entry name" value="Zn2-C6_fun-type_DNA-bd_sf"/>
</dbReference>
<dbReference type="Proteomes" id="UP000053424">
    <property type="component" value="Unassembled WGS sequence"/>
</dbReference>
<dbReference type="InterPro" id="IPR001138">
    <property type="entry name" value="Zn2Cys6_DnaBD"/>
</dbReference>
<dbReference type="PROSITE" id="PS50048">
    <property type="entry name" value="ZN2_CY6_FUNGAL_2"/>
    <property type="match status" value="1"/>
</dbReference>
<name>A0A0C2YG00_HEBCY</name>
<dbReference type="PANTHER" id="PTHR37534">
    <property type="entry name" value="TRANSCRIPTIONAL ACTIVATOR PROTEIN UGA3"/>
    <property type="match status" value="1"/>
</dbReference>
<evidence type="ECO:0000256" key="2">
    <source>
        <dbReference type="ARBA" id="ARBA00023242"/>
    </source>
</evidence>
<dbReference type="GO" id="GO:0000981">
    <property type="term" value="F:DNA-binding transcription factor activity, RNA polymerase II-specific"/>
    <property type="evidence" value="ECO:0007669"/>
    <property type="project" value="InterPro"/>
</dbReference>
<organism evidence="5 6">
    <name type="scientific">Hebeloma cylindrosporum</name>
    <dbReference type="NCBI Taxonomy" id="76867"/>
    <lineage>
        <taxon>Eukaryota</taxon>
        <taxon>Fungi</taxon>
        <taxon>Dikarya</taxon>
        <taxon>Basidiomycota</taxon>
        <taxon>Agaricomycotina</taxon>
        <taxon>Agaricomycetes</taxon>
        <taxon>Agaricomycetidae</taxon>
        <taxon>Agaricales</taxon>
        <taxon>Agaricineae</taxon>
        <taxon>Hymenogastraceae</taxon>
        <taxon>Hebeloma</taxon>
    </lineage>
</organism>
<dbReference type="CDD" id="cd00067">
    <property type="entry name" value="GAL4"/>
    <property type="match status" value="1"/>
</dbReference>
<feature type="region of interest" description="Disordered" evidence="3">
    <location>
        <begin position="1"/>
        <end position="62"/>
    </location>
</feature>
<evidence type="ECO:0000313" key="6">
    <source>
        <dbReference type="Proteomes" id="UP000053424"/>
    </source>
</evidence>
<feature type="compositionally biased region" description="Polar residues" evidence="3">
    <location>
        <begin position="150"/>
        <end position="169"/>
    </location>
</feature>
<protein>
    <recommendedName>
        <fullName evidence="4">Zn(2)-C6 fungal-type domain-containing protein</fullName>
    </recommendedName>
</protein>
<dbReference type="OrthoDB" id="5419315at2759"/>
<dbReference type="EMBL" id="KN831784">
    <property type="protein sequence ID" value="KIM40022.1"/>
    <property type="molecule type" value="Genomic_DNA"/>
</dbReference>
<feature type="compositionally biased region" description="Polar residues" evidence="3">
    <location>
        <begin position="545"/>
        <end position="562"/>
    </location>
</feature>
<evidence type="ECO:0000259" key="4">
    <source>
        <dbReference type="PROSITE" id="PS50048"/>
    </source>
</evidence>
<feature type="region of interest" description="Disordered" evidence="3">
    <location>
        <begin position="134"/>
        <end position="184"/>
    </location>
</feature>
<feature type="region of interest" description="Disordered" evidence="3">
    <location>
        <begin position="541"/>
        <end position="563"/>
    </location>
</feature>
<dbReference type="SUPFAM" id="SSF57701">
    <property type="entry name" value="Zn2/Cys6 DNA-binding domain"/>
    <property type="match status" value="1"/>
</dbReference>
<sequence>MAYRSHTASPAGSQSPSTSSSTNVSPYIHTTPLDAMASADDHDSSSYSAHGTPDHSPTSLPRTFNVGKGGCWTCRVRRKKCDEQREGDSCKTCKRLMIKCLGWGPKRPDWMRDKKNVDAYKASIKAQLSKAGLIRGQPRHNPMQGPAQRNMPSSTQRAPTPSTRTNQNPPVGHNGHRQSFESPFPPLVETPFPQNHNDHLLPAMPGASNSSFDISRGYEFDPTTNFHFPHTLSSAEPFLHTLGPDSLVDQGFGLIHPSPSNDHLSFTDPSLITSFHSPGQTNVHQELVMHYFDNVRKVQPFFAGEVQTDITYSAVVEEPRGAVTLAVCALADLHLKQMRISQGLEVPNHSSENSSMAYLQNEALLQLENNKNTHGGWTDNDANAALHLVSLSQLSGGNSDWDTPFNILCQWLLQMNLHHAENPWLAFLNLTPSAQHYVKATLWLDVFSSISVLRVPKFFPLWQKLLGEQQQGNYWVNGNEIDMPPQRLRMDALTGCPDEAMLAIAEVSSLAQWKASQLRNNCLSYPELIRRGTAIEQQLRRASPSDVQQSRLHSTAGVTQQSTDEERSLIARIFRETANLYLHTVLSNSTPGVPEINSSVDSIVRLFSQLPPSETDRSLVFPICLASCMTNDSTRKDFFKNRLRSLNENYGNLLQVRRLMEATWQKRDVGGKEVDISQTIREQGLNLLLI</sequence>
<dbReference type="HOGENOM" id="CLU_013536_0_0_1"/>
<feature type="compositionally biased region" description="Low complexity" evidence="3">
    <location>
        <begin position="7"/>
        <end position="26"/>
    </location>
</feature>